<sequence>MLSEVQHFNMRKFKVNSYITLKLEDNKTEVYIAGEKFIQCKHLLLNIPYRGFYHDLTNIESIDEAEERLKAVRNNPKENIVMVVPKPEGEFWGHCSNLQVWTENNYNTQVLHRNIAFPLLRKLVEVGDPKAKLVFREEICKRLEEGNVSVINYLKEEQYLEYLDHEQIVFSLLEAKEAVFIAHMEDIINKEIKILFDWEDPVSSVPTLTFADRHVTSLTLDNCQIRTLPKSIQNLRNLNFLHLDLRDSQIGLLDVVIKELPFLKQFNLTLYLENPLETSFRVLERVPSLKYLTIRGHTENFKKLMFKNLKKKGVKISTY</sequence>
<protein>
    <recommendedName>
        <fullName evidence="2">Leucine-rich repeat domain-containing protein</fullName>
    </recommendedName>
</protein>
<reference evidence="1" key="1">
    <citation type="journal article" date="2015" name="Nature">
        <title>Complex archaea that bridge the gap between prokaryotes and eukaryotes.</title>
        <authorList>
            <person name="Spang A."/>
            <person name="Saw J.H."/>
            <person name="Jorgensen S.L."/>
            <person name="Zaremba-Niedzwiedzka K."/>
            <person name="Martijn J."/>
            <person name="Lind A.E."/>
            <person name="van Eijk R."/>
            <person name="Schleper C."/>
            <person name="Guy L."/>
            <person name="Ettema T.J."/>
        </authorList>
    </citation>
    <scope>NUCLEOTIDE SEQUENCE</scope>
</reference>
<dbReference type="AlphaFoldDB" id="A0A0F9B9C0"/>
<comment type="caution">
    <text evidence="1">The sequence shown here is derived from an EMBL/GenBank/DDBJ whole genome shotgun (WGS) entry which is preliminary data.</text>
</comment>
<organism evidence="1">
    <name type="scientific">marine sediment metagenome</name>
    <dbReference type="NCBI Taxonomy" id="412755"/>
    <lineage>
        <taxon>unclassified sequences</taxon>
        <taxon>metagenomes</taxon>
        <taxon>ecological metagenomes</taxon>
    </lineage>
</organism>
<name>A0A0F9B9C0_9ZZZZ</name>
<dbReference type="SUPFAM" id="SSF52058">
    <property type="entry name" value="L domain-like"/>
    <property type="match status" value="1"/>
</dbReference>
<proteinExistence type="predicted"/>
<dbReference type="InterPro" id="IPR032675">
    <property type="entry name" value="LRR_dom_sf"/>
</dbReference>
<evidence type="ECO:0008006" key="2">
    <source>
        <dbReference type="Google" id="ProtNLM"/>
    </source>
</evidence>
<dbReference type="Gene3D" id="3.80.10.10">
    <property type="entry name" value="Ribonuclease Inhibitor"/>
    <property type="match status" value="1"/>
</dbReference>
<accession>A0A0F9B9C0</accession>
<evidence type="ECO:0000313" key="1">
    <source>
        <dbReference type="EMBL" id="KKL18215.1"/>
    </source>
</evidence>
<dbReference type="EMBL" id="LAZR01038952">
    <property type="protein sequence ID" value="KKL18215.1"/>
    <property type="molecule type" value="Genomic_DNA"/>
</dbReference>
<gene>
    <name evidence="1" type="ORF">LCGC14_2477740</name>
</gene>